<evidence type="ECO:0000313" key="2">
    <source>
        <dbReference type="Proteomes" id="UP000193553"/>
    </source>
</evidence>
<comment type="caution">
    <text evidence="1">The sequence shown here is derived from an EMBL/GenBank/DDBJ whole genome shotgun (WGS) entry which is preliminary data.</text>
</comment>
<dbReference type="Gene3D" id="3.40.50.720">
    <property type="entry name" value="NAD(P)-binding Rossmann-like Domain"/>
    <property type="match status" value="1"/>
</dbReference>
<dbReference type="AlphaFoldDB" id="A0A1X3FWB6"/>
<evidence type="ECO:0000313" key="1">
    <source>
        <dbReference type="EMBL" id="OSJ10800.1"/>
    </source>
</evidence>
<organism evidence="1 2">
    <name type="scientific">Bradyrhizobium canariense</name>
    <dbReference type="NCBI Taxonomy" id="255045"/>
    <lineage>
        <taxon>Bacteria</taxon>
        <taxon>Pseudomonadati</taxon>
        <taxon>Pseudomonadota</taxon>
        <taxon>Alphaproteobacteria</taxon>
        <taxon>Hyphomicrobiales</taxon>
        <taxon>Nitrobacteraceae</taxon>
        <taxon>Bradyrhizobium</taxon>
    </lineage>
</organism>
<dbReference type="Proteomes" id="UP000193553">
    <property type="component" value="Unassembled WGS sequence"/>
</dbReference>
<reference evidence="1 2" key="1">
    <citation type="submission" date="2017-03" db="EMBL/GenBank/DDBJ databases">
        <title>Whole genome sequences of fourteen strains of Bradyrhizobium canariense and one strain of Bradyrhizobium japonicum isolated from Lupinus (Papilionoideae: Genisteae) species in Algeria.</title>
        <authorList>
            <person name="Crovadore J."/>
            <person name="Chekireb D."/>
            <person name="Brachmann A."/>
            <person name="Chablais R."/>
            <person name="Cochard B."/>
            <person name="Lefort F."/>
        </authorList>
    </citation>
    <scope>NUCLEOTIDE SEQUENCE [LARGE SCALE GENOMIC DNA]</scope>
    <source>
        <strain evidence="1 2">UBMA195</strain>
    </source>
</reference>
<protein>
    <submittedName>
        <fullName evidence="1">Uncharacterized protein</fullName>
    </submittedName>
</protein>
<dbReference type="EMBL" id="NAFI01000171">
    <property type="protein sequence ID" value="OSJ10800.1"/>
    <property type="molecule type" value="Genomic_DNA"/>
</dbReference>
<sequence>MQEQQWNEIIDLQFNDVFYCTPAAPRQMVAQGSGGAIISMAGATAVQGMFGAANGQRPKACASRPPGVGRFNCGRMEFV</sequence>
<accession>A0A1X3FWB6</accession>
<dbReference type="SUPFAM" id="SSF51735">
    <property type="entry name" value="NAD(P)-binding Rossmann-fold domains"/>
    <property type="match status" value="1"/>
</dbReference>
<name>A0A1X3FWB6_9BRAD</name>
<proteinExistence type="predicted"/>
<gene>
    <name evidence="1" type="ORF">BSZ18_15885</name>
</gene>
<dbReference type="InterPro" id="IPR036291">
    <property type="entry name" value="NAD(P)-bd_dom_sf"/>
</dbReference>